<keyword evidence="1" id="KW-0560">Oxidoreductase</keyword>
<dbReference type="Pfam" id="PF01494">
    <property type="entry name" value="FAD_binding_3"/>
    <property type="match status" value="2"/>
</dbReference>
<gene>
    <name evidence="4" type="ORF">Prum_000450</name>
</gene>
<feature type="domain" description="FAD-binding" evidence="3">
    <location>
        <begin position="2"/>
        <end position="182"/>
    </location>
</feature>
<dbReference type="Proteomes" id="UP000482960">
    <property type="component" value="Unassembled WGS sequence"/>
</dbReference>
<feature type="domain" description="FAD-binding" evidence="3">
    <location>
        <begin position="273"/>
        <end position="338"/>
    </location>
</feature>
<dbReference type="GO" id="GO:0004497">
    <property type="term" value="F:monooxygenase activity"/>
    <property type="evidence" value="ECO:0007669"/>
    <property type="project" value="UniProtKB-KW"/>
</dbReference>
<dbReference type="PANTHER" id="PTHR13789:SF309">
    <property type="entry name" value="PUTATIVE (AFU_ORTHOLOGUE AFUA_6G14510)-RELATED"/>
    <property type="match status" value="1"/>
</dbReference>
<dbReference type="NCBIfam" id="NF005313">
    <property type="entry name" value="PRK06847.1"/>
    <property type="match status" value="1"/>
</dbReference>
<dbReference type="AlphaFoldDB" id="A0A6V8KML4"/>
<comment type="caution">
    <text evidence="4">The sequence shown here is derived from an EMBL/GenBank/DDBJ whole genome shotgun (WGS) entry which is preliminary data.</text>
</comment>
<dbReference type="PRINTS" id="PR00420">
    <property type="entry name" value="RNGMNOXGNASE"/>
</dbReference>
<protein>
    <submittedName>
        <fullName evidence="4">FAD-dependent oxidoreductase</fullName>
    </submittedName>
</protein>
<dbReference type="EMBL" id="BLPG01000001">
    <property type="protein sequence ID" value="GFJ86403.1"/>
    <property type="molecule type" value="Genomic_DNA"/>
</dbReference>
<sequence length="373" mass="39318">MADVLVVGGGITGSTLALALARRGVRVVLVEQRTEWTGIGHGITIQGNALRAFREVGVLDELLARGVPFDRLRLRNAADGALIADLTTPRTGGPDLPATLGALRSDLAGILARAVRAAGVDVRLGTTVTAIDDDGAGVTATLADGTTERVDLLVGADGIRSQVRQMLGITTVPRPVGMGIWRVVAPRPPEMDCAEVYYNGPKFKAGYSPISADHCYAYLLEENLDPAFIGEHPHGKVLKERAEGYGGTWGRIRAGLADDAVVNYQWIESILVPEPWYRGRCVVVGDAVHACPPLLAQGAAMCAEDAVVLAELLTSGAGVDAVLPAFMARRYPRVKLVLSSSLRLAEWEIHPGTPGADPAGIMTRTLSALQAAA</sequence>
<dbReference type="SUPFAM" id="SSF51905">
    <property type="entry name" value="FAD/NAD(P)-binding domain"/>
    <property type="match status" value="1"/>
</dbReference>
<name>A0A6V8KML4_9ACTN</name>
<dbReference type="Gene3D" id="3.50.50.60">
    <property type="entry name" value="FAD/NAD(P)-binding domain"/>
    <property type="match status" value="2"/>
</dbReference>
<evidence type="ECO:0000256" key="1">
    <source>
        <dbReference type="ARBA" id="ARBA00023002"/>
    </source>
</evidence>
<dbReference type="InterPro" id="IPR002938">
    <property type="entry name" value="FAD-bd"/>
</dbReference>
<organism evidence="4 5">
    <name type="scientific">Phytohabitans rumicis</name>
    <dbReference type="NCBI Taxonomy" id="1076125"/>
    <lineage>
        <taxon>Bacteria</taxon>
        <taxon>Bacillati</taxon>
        <taxon>Actinomycetota</taxon>
        <taxon>Actinomycetes</taxon>
        <taxon>Micromonosporales</taxon>
        <taxon>Micromonosporaceae</taxon>
    </lineage>
</organism>
<keyword evidence="5" id="KW-1185">Reference proteome</keyword>
<dbReference type="GO" id="GO:0071949">
    <property type="term" value="F:FAD binding"/>
    <property type="evidence" value="ECO:0007669"/>
    <property type="project" value="InterPro"/>
</dbReference>
<evidence type="ECO:0000259" key="3">
    <source>
        <dbReference type="Pfam" id="PF01494"/>
    </source>
</evidence>
<reference evidence="4 5" key="2">
    <citation type="submission" date="2020-03" db="EMBL/GenBank/DDBJ databases">
        <authorList>
            <person name="Ichikawa N."/>
            <person name="Kimura A."/>
            <person name="Kitahashi Y."/>
            <person name="Uohara A."/>
        </authorList>
    </citation>
    <scope>NUCLEOTIDE SEQUENCE [LARGE SCALE GENOMIC DNA]</scope>
    <source>
        <strain evidence="4 5">NBRC 108638</strain>
    </source>
</reference>
<evidence type="ECO:0000313" key="4">
    <source>
        <dbReference type="EMBL" id="GFJ86403.1"/>
    </source>
</evidence>
<reference evidence="4 5" key="1">
    <citation type="submission" date="2020-03" db="EMBL/GenBank/DDBJ databases">
        <title>Whole genome shotgun sequence of Phytohabitans rumicis NBRC 108638.</title>
        <authorList>
            <person name="Komaki H."/>
            <person name="Tamura T."/>
        </authorList>
    </citation>
    <scope>NUCLEOTIDE SEQUENCE [LARGE SCALE GENOMIC DNA]</scope>
    <source>
        <strain evidence="4 5">NBRC 108638</strain>
    </source>
</reference>
<evidence type="ECO:0000313" key="5">
    <source>
        <dbReference type="Proteomes" id="UP000482960"/>
    </source>
</evidence>
<dbReference type="InterPro" id="IPR036188">
    <property type="entry name" value="FAD/NAD-bd_sf"/>
</dbReference>
<dbReference type="PANTHER" id="PTHR13789">
    <property type="entry name" value="MONOOXYGENASE"/>
    <property type="match status" value="1"/>
</dbReference>
<dbReference type="RefSeq" id="WP_173072858.1">
    <property type="nucleotide sequence ID" value="NZ_BAABJB010000008.1"/>
</dbReference>
<accession>A0A6V8KML4</accession>
<dbReference type="InterPro" id="IPR050493">
    <property type="entry name" value="FAD-dep_Monooxygenase_BioMet"/>
</dbReference>
<keyword evidence="2" id="KW-0503">Monooxygenase</keyword>
<proteinExistence type="predicted"/>
<evidence type="ECO:0000256" key="2">
    <source>
        <dbReference type="ARBA" id="ARBA00023033"/>
    </source>
</evidence>